<dbReference type="EMBL" id="AYSA01000395">
    <property type="protein sequence ID" value="ESZ92310.1"/>
    <property type="molecule type" value="Genomic_DNA"/>
</dbReference>
<dbReference type="AlphaFoldDB" id="W9CCR7"/>
<protein>
    <recommendedName>
        <fullName evidence="4">Methyltransferase domain-containing protein</fullName>
    </recommendedName>
</protein>
<gene>
    <name evidence="2" type="ORF">SBOR_7301</name>
</gene>
<evidence type="ECO:0000256" key="1">
    <source>
        <dbReference type="SAM" id="MobiDB-lite"/>
    </source>
</evidence>
<sequence length="218" mass="23480">MSDSSSVDWSLANGNGYVLDHSHISACRLNLQNHLWKEALGFIVHPSIQLSNESVIADVATGTGAWLLDVIHLPDDLVGKYDYVPGTSSINFLTMDLFASSLVKMGKVEAAKKWYGVIQQGYQESTTGAALCIPRLLKLTSTNRITKSSAPAPVPAPVAGHGIELIIVSRRNTGVKAPKYIGGEIGENMVVQVGGIKGDGEGEGERERGREMEMEMEK</sequence>
<feature type="compositionally biased region" description="Basic and acidic residues" evidence="1">
    <location>
        <begin position="198"/>
        <end position="218"/>
    </location>
</feature>
<keyword evidence="3" id="KW-1185">Reference proteome</keyword>
<dbReference type="STRING" id="1432307.W9CCR7"/>
<feature type="region of interest" description="Disordered" evidence="1">
    <location>
        <begin position="194"/>
        <end position="218"/>
    </location>
</feature>
<evidence type="ECO:0000313" key="2">
    <source>
        <dbReference type="EMBL" id="ESZ92310.1"/>
    </source>
</evidence>
<reference evidence="2 3" key="1">
    <citation type="journal article" date="2014" name="Genome Announc.">
        <title>Draft genome sequence of Sclerotinia borealis, a psychrophilic plant pathogenic fungus.</title>
        <authorList>
            <person name="Mardanov A.V."/>
            <person name="Beletsky A.V."/>
            <person name="Kadnikov V.V."/>
            <person name="Ignatov A.N."/>
            <person name="Ravin N.V."/>
        </authorList>
    </citation>
    <scope>NUCLEOTIDE SEQUENCE [LARGE SCALE GENOMIC DNA]</scope>
    <source>
        <strain evidence="3">F-4157</strain>
    </source>
</reference>
<dbReference type="Proteomes" id="UP000019487">
    <property type="component" value="Unassembled WGS sequence"/>
</dbReference>
<dbReference type="HOGENOM" id="CLU_1267543_0_0_1"/>
<proteinExistence type="predicted"/>
<evidence type="ECO:0008006" key="4">
    <source>
        <dbReference type="Google" id="ProtNLM"/>
    </source>
</evidence>
<dbReference type="OrthoDB" id="417697at2759"/>
<evidence type="ECO:0000313" key="3">
    <source>
        <dbReference type="Proteomes" id="UP000019487"/>
    </source>
</evidence>
<comment type="caution">
    <text evidence="2">The sequence shown here is derived from an EMBL/GenBank/DDBJ whole genome shotgun (WGS) entry which is preliminary data.</text>
</comment>
<organism evidence="2 3">
    <name type="scientific">Sclerotinia borealis (strain F-4128)</name>
    <dbReference type="NCBI Taxonomy" id="1432307"/>
    <lineage>
        <taxon>Eukaryota</taxon>
        <taxon>Fungi</taxon>
        <taxon>Dikarya</taxon>
        <taxon>Ascomycota</taxon>
        <taxon>Pezizomycotina</taxon>
        <taxon>Leotiomycetes</taxon>
        <taxon>Helotiales</taxon>
        <taxon>Sclerotiniaceae</taxon>
        <taxon>Sclerotinia</taxon>
    </lineage>
</organism>
<accession>W9CCR7</accession>
<name>W9CCR7_SCLBF</name>